<dbReference type="InterPro" id="IPR013752">
    <property type="entry name" value="KPA_reductase"/>
</dbReference>
<evidence type="ECO:0000256" key="5">
    <source>
        <dbReference type="ARBA" id="ARBA00022655"/>
    </source>
</evidence>
<dbReference type="PANTHER" id="PTHR43765">
    <property type="entry name" value="2-DEHYDROPANTOATE 2-REDUCTASE-RELATED"/>
    <property type="match status" value="1"/>
</dbReference>
<dbReference type="EMBL" id="JAAGBB010000028">
    <property type="protein sequence ID" value="MBR0667002.1"/>
    <property type="molecule type" value="Genomic_DNA"/>
</dbReference>
<sequence>MPDPIVIWGSGAIGGTIGAYLRRAGRDVLFVDVVPEHVRAIAAGRLRIDGPVDQFTTGGPAATPEAMTGQHKLIILAVKAHHTAAATRALVPFLAEDGAVVSCQNGLNELVIAEIAGRARTIGAFVNFGADYQEPGRITFGVRGAVVVGELDGRTTPRVRDLHETLKLFEPDAVLSDNIFGYLWGKVGYGGILKSSALTNDTIAEFIADPRRRPMIVALVQEILSIAAAERVSPLGFNGFDPAAFMRDDRAAMDASLAALVSYNSGTGKPRSGIWRDLAVRKRQTDVTAQLAPVQAAARRHGIRTPYVDRLVALIQAVEDGRREIGAALADELGGLITLPEERA</sequence>
<keyword evidence="13" id="KW-1185">Reference proteome</keyword>
<dbReference type="RefSeq" id="WP_211854779.1">
    <property type="nucleotide sequence ID" value="NZ_JAAGBB010000028.1"/>
</dbReference>
<evidence type="ECO:0000256" key="1">
    <source>
        <dbReference type="ARBA" id="ARBA00004994"/>
    </source>
</evidence>
<comment type="caution">
    <text evidence="12">The sequence shown here is derived from an EMBL/GenBank/DDBJ whole genome shotgun (WGS) entry which is preliminary data.</text>
</comment>
<accession>A0ABS5F376</accession>
<evidence type="ECO:0000313" key="13">
    <source>
        <dbReference type="Proteomes" id="UP001196870"/>
    </source>
</evidence>
<protein>
    <recommendedName>
        <fullName evidence="4">2-dehydropantoate 2-reductase</fullName>
        <ecNumber evidence="3">1.1.1.169</ecNumber>
    </recommendedName>
    <alternativeName>
        <fullName evidence="8">Ketopantoate reductase</fullName>
    </alternativeName>
</protein>
<evidence type="ECO:0000259" key="11">
    <source>
        <dbReference type="Pfam" id="PF08546"/>
    </source>
</evidence>
<dbReference type="Pfam" id="PF02558">
    <property type="entry name" value="ApbA"/>
    <property type="match status" value="1"/>
</dbReference>
<dbReference type="InterPro" id="IPR050838">
    <property type="entry name" value="Ketopantoate_reductase"/>
</dbReference>
<comment type="pathway">
    <text evidence="1">Cofactor biosynthesis; (R)-pantothenate biosynthesis; (R)-pantoate from 3-methyl-2-oxobutanoate: step 2/2.</text>
</comment>
<dbReference type="Proteomes" id="UP001196870">
    <property type="component" value="Unassembled WGS sequence"/>
</dbReference>
<comment type="catalytic activity">
    <reaction evidence="9">
        <text>(R)-pantoate + NADP(+) = 2-dehydropantoate + NADPH + H(+)</text>
        <dbReference type="Rhea" id="RHEA:16233"/>
        <dbReference type="ChEBI" id="CHEBI:11561"/>
        <dbReference type="ChEBI" id="CHEBI:15378"/>
        <dbReference type="ChEBI" id="CHEBI:15980"/>
        <dbReference type="ChEBI" id="CHEBI:57783"/>
        <dbReference type="ChEBI" id="CHEBI:58349"/>
        <dbReference type="EC" id="1.1.1.169"/>
    </reaction>
</comment>
<dbReference type="InterPro" id="IPR008927">
    <property type="entry name" value="6-PGluconate_DH-like_C_sf"/>
</dbReference>
<reference evidence="13" key="1">
    <citation type="journal article" date="2021" name="Syst. Appl. Microbiol.">
        <title>Roseomonas hellenica sp. nov., isolated from roots of wild-growing Alkanna tinctoria.</title>
        <authorList>
            <person name="Rat A."/>
            <person name="Naranjo H.D."/>
            <person name="Lebbe L."/>
            <person name="Cnockaert M."/>
            <person name="Krigas N."/>
            <person name="Grigoriadou K."/>
            <person name="Maloupa E."/>
            <person name="Willems A."/>
        </authorList>
    </citation>
    <scope>NUCLEOTIDE SEQUENCE [LARGE SCALE GENOMIC DNA]</scope>
    <source>
        <strain evidence="13">LMG 31523</strain>
    </source>
</reference>
<dbReference type="SUPFAM" id="SSF51735">
    <property type="entry name" value="NAD(P)-binding Rossmann-fold domains"/>
    <property type="match status" value="1"/>
</dbReference>
<evidence type="ECO:0000256" key="7">
    <source>
        <dbReference type="ARBA" id="ARBA00023002"/>
    </source>
</evidence>
<dbReference type="Gene3D" id="3.40.50.720">
    <property type="entry name" value="NAD(P)-binding Rossmann-like Domain"/>
    <property type="match status" value="1"/>
</dbReference>
<evidence type="ECO:0000256" key="6">
    <source>
        <dbReference type="ARBA" id="ARBA00022857"/>
    </source>
</evidence>
<evidence type="ECO:0000256" key="4">
    <source>
        <dbReference type="ARBA" id="ARBA00019465"/>
    </source>
</evidence>
<name>A0ABS5F376_9PROT</name>
<keyword evidence="5" id="KW-0566">Pantothenate biosynthesis</keyword>
<feature type="domain" description="Ketopantoate reductase C-terminal" evidence="11">
    <location>
        <begin position="191"/>
        <end position="319"/>
    </location>
</feature>
<evidence type="ECO:0000256" key="3">
    <source>
        <dbReference type="ARBA" id="ARBA00013014"/>
    </source>
</evidence>
<proteinExistence type="inferred from homology"/>
<dbReference type="EC" id="1.1.1.169" evidence="3"/>
<dbReference type="Pfam" id="PF08546">
    <property type="entry name" value="ApbA_C"/>
    <property type="match status" value="1"/>
</dbReference>
<feature type="domain" description="Ketopantoate reductase N-terminal" evidence="10">
    <location>
        <begin position="5"/>
        <end position="152"/>
    </location>
</feature>
<dbReference type="Gene3D" id="1.10.1040.10">
    <property type="entry name" value="N-(1-d-carboxylethyl)-l-norvaline Dehydrogenase, domain 2"/>
    <property type="match status" value="1"/>
</dbReference>
<keyword evidence="7" id="KW-0560">Oxidoreductase</keyword>
<evidence type="ECO:0000256" key="9">
    <source>
        <dbReference type="ARBA" id="ARBA00048793"/>
    </source>
</evidence>
<dbReference type="InterPro" id="IPR013328">
    <property type="entry name" value="6PGD_dom2"/>
</dbReference>
<gene>
    <name evidence="12" type="ORF">GXW71_21760</name>
</gene>
<dbReference type="SUPFAM" id="SSF48179">
    <property type="entry name" value="6-phosphogluconate dehydrogenase C-terminal domain-like"/>
    <property type="match status" value="1"/>
</dbReference>
<organism evidence="12 13">
    <name type="scientific">Plastoroseomonas hellenica</name>
    <dbReference type="NCBI Taxonomy" id="2687306"/>
    <lineage>
        <taxon>Bacteria</taxon>
        <taxon>Pseudomonadati</taxon>
        <taxon>Pseudomonadota</taxon>
        <taxon>Alphaproteobacteria</taxon>
        <taxon>Acetobacterales</taxon>
        <taxon>Acetobacteraceae</taxon>
        <taxon>Plastoroseomonas</taxon>
    </lineage>
</organism>
<comment type="similarity">
    <text evidence="2">Belongs to the ketopantoate reductase family.</text>
</comment>
<dbReference type="InterPro" id="IPR036291">
    <property type="entry name" value="NAD(P)-bd_dom_sf"/>
</dbReference>
<evidence type="ECO:0000256" key="2">
    <source>
        <dbReference type="ARBA" id="ARBA00007870"/>
    </source>
</evidence>
<keyword evidence="6" id="KW-0521">NADP</keyword>
<dbReference type="PANTHER" id="PTHR43765:SF2">
    <property type="entry name" value="2-DEHYDROPANTOATE 2-REDUCTASE"/>
    <property type="match status" value="1"/>
</dbReference>
<evidence type="ECO:0000259" key="10">
    <source>
        <dbReference type="Pfam" id="PF02558"/>
    </source>
</evidence>
<evidence type="ECO:0000313" key="12">
    <source>
        <dbReference type="EMBL" id="MBR0667002.1"/>
    </source>
</evidence>
<dbReference type="InterPro" id="IPR013332">
    <property type="entry name" value="KPR_N"/>
</dbReference>
<evidence type="ECO:0000256" key="8">
    <source>
        <dbReference type="ARBA" id="ARBA00032024"/>
    </source>
</evidence>